<proteinExistence type="predicted"/>
<protein>
    <submittedName>
        <fullName evidence="2">Nonstructural protein NS2-P</fullName>
    </submittedName>
</protein>
<dbReference type="KEGG" id="vg:41702722"/>
<evidence type="ECO:0000313" key="2">
    <source>
        <dbReference type="EMBL" id="AXX39016.1"/>
    </source>
</evidence>
<organism evidence="2 3">
    <name type="scientific">Mouse kidney parvovirus</name>
    <dbReference type="NCBI Taxonomy" id="2316143"/>
    <lineage>
        <taxon>Viruses</taxon>
        <taxon>Monodnaviria</taxon>
        <taxon>Shotokuvirae</taxon>
        <taxon>Cossaviricota</taxon>
        <taxon>Quintoviricetes</taxon>
        <taxon>Piccovirales</taxon>
        <taxon>Parvoviridae</taxon>
        <taxon>Hamaparvovirinae</taxon>
        <taxon>Chaphamaparvovirus</taxon>
        <taxon>Chaphamaparvovirus rodent1</taxon>
    </lineage>
</organism>
<keyword evidence="3" id="KW-1185">Reference proteome</keyword>
<feature type="region of interest" description="Disordered" evidence="1">
    <location>
        <begin position="33"/>
        <end position="85"/>
    </location>
</feature>
<name>A0A385GHY4_9VIRU</name>
<dbReference type="EMBL" id="MH670587">
    <property type="protein sequence ID" value="AXX39016.1"/>
    <property type="molecule type" value="Genomic_DNA"/>
</dbReference>
<dbReference type="RefSeq" id="YP_009553674.1">
    <property type="nucleotide sequence ID" value="NC_040843.1"/>
</dbReference>
<sequence length="295" mass="32202">MPGGGNKYRQWYAMRARLRAAGEWDAHRAGLSGLSEATRGAQEDVPDLTEPDTPDSADSSAAKRPRLEGEGGESESDSVPSLEGSPTAEELVNIAANAAFVKQVEAARLVLVGNQLAACRERNNPFQNWFSPNPRQAMFQPDPCLYLEKKHHYLQQKVSGATTSDIAAVQEGSRSNAPTAQDLAAAPAPQLATAYDPVGNTDPAIPEQEYHVPSPGALSVWSPLSLEETMEMISQEIEWENLQAQIARQVAQILADLEENADIAKKWWCWGKPKAKKHGIRFQPPSQAWVGIWAP</sequence>
<evidence type="ECO:0000313" key="3">
    <source>
        <dbReference type="Proteomes" id="UP000289609"/>
    </source>
</evidence>
<reference evidence="2 3" key="1">
    <citation type="journal article" date="2018" name="Cell">
        <title>An Atypical Parvovirus Drives Chronic Tubulointerstitial Nephropathy and Kidney Fibrosis.</title>
        <authorList>
            <person name="Roediger B."/>
            <person name="Lee Q."/>
            <person name="Tikoo S."/>
            <person name="Cobbin J.C.A."/>
            <person name="Henderson J.M."/>
            <person name="Jormakka M."/>
            <person name="O'Rourke M.B."/>
            <person name="Padula M.P."/>
            <person name="Pinello N."/>
            <person name="Henry M."/>
            <person name="Wynne M."/>
            <person name="Santagostino S.F."/>
            <person name="Brayton C.F."/>
            <person name="Rasmussen L."/>
            <person name="Lisowski L."/>
            <person name="Tay S.S."/>
            <person name="Harris D.C."/>
            <person name="Bertram J.F."/>
            <person name="Dowling J.P."/>
            <person name="Bertolino P."/>
            <person name="Lai J.H."/>
            <person name="Wu W."/>
            <person name="Bachovchin W.W."/>
            <person name="Wong J.J."/>
            <person name="Gorrell M.D."/>
            <person name="Shaban B."/>
            <person name="Holmes E.C."/>
            <person name="Jolly C.J."/>
            <person name="Monette S."/>
            <person name="Weninger W."/>
        </authorList>
    </citation>
    <scope>NUCLEOTIDE SEQUENCE [LARGE SCALE GENOMIC DNA]</scope>
    <source>
        <strain evidence="2 3">Centenary Institute</strain>
    </source>
</reference>
<feature type="compositionally biased region" description="Acidic residues" evidence="1">
    <location>
        <begin position="44"/>
        <end position="55"/>
    </location>
</feature>
<accession>A0A385GHY4</accession>
<evidence type="ECO:0000256" key="1">
    <source>
        <dbReference type="SAM" id="MobiDB-lite"/>
    </source>
</evidence>
<dbReference type="Proteomes" id="UP000289609">
    <property type="component" value="Segment"/>
</dbReference>
<dbReference type="GeneID" id="41702722"/>